<gene>
    <name evidence="2" type="ORF">IZT61_17025</name>
</gene>
<accession>A0A7U3Q540</accession>
<evidence type="ECO:0000313" key="3">
    <source>
        <dbReference type="Proteomes" id="UP000594759"/>
    </source>
</evidence>
<evidence type="ECO:0000313" key="2">
    <source>
        <dbReference type="EMBL" id="QPH38755.1"/>
    </source>
</evidence>
<dbReference type="AlphaFoldDB" id="A0A7U3Q540"/>
<name>A0A7U3Q540_9SPHI</name>
<sequence>MKIYLISMLCLLSLELRAQQITVGGVAKINSTRELQPLNSAEMLKKPKGLLNERDVQYLPKANNLYEKDGVYIGLWQVTDGDARRTLEQVQKELEGIYKLVNTIAVIGSEIKTYNNIKYFIINEIDKGEYYYRFFSETHNMRSINGFIKYKKEDKDKAAAILKDLLNNAKFKN</sequence>
<protein>
    <submittedName>
        <fullName evidence="2">Uncharacterized protein</fullName>
    </submittedName>
</protein>
<feature type="signal peptide" evidence="1">
    <location>
        <begin position="1"/>
        <end position="18"/>
    </location>
</feature>
<keyword evidence="3" id="KW-1185">Reference proteome</keyword>
<evidence type="ECO:0000256" key="1">
    <source>
        <dbReference type="SAM" id="SignalP"/>
    </source>
</evidence>
<dbReference type="RefSeq" id="WP_196098231.1">
    <property type="nucleotide sequence ID" value="NZ_CP064939.1"/>
</dbReference>
<dbReference type="Proteomes" id="UP000594759">
    <property type="component" value="Chromosome"/>
</dbReference>
<dbReference type="EMBL" id="CP064939">
    <property type="protein sequence ID" value="QPH38755.1"/>
    <property type="molecule type" value="Genomic_DNA"/>
</dbReference>
<feature type="chain" id="PRO_5032593929" evidence="1">
    <location>
        <begin position="19"/>
        <end position="173"/>
    </location>
</feature>
<dbReference type="KEGG" id="pex:IZT61_17025"/>
<keyword evidence="1" id="KW-0732">Signal</keyword>
<reference evidence="2 3" key="1">
    <citation type="submission" date="2020-11" db="EMBL/GenBank/DDBJ databases">
        <title>Pedobacter endophytica, an endophytic bacteria isolated form Carex pumila.</title>
        <authorList>
            <person name="Peng Y."/>
            <person name="Jiang L."/>
            <person name="Lee J."/>
        </authorList>
    </citation>
    <scope>NUCLEOTIDE SEQUENCE [LARGE SCALE GENOMIC DNA]</scope>
    <source>
        <strain evidence="2 3">JBR3-12</strain>
    </source>
</reference>
<proteinExistence type="predicted"/>
<organism evidence="2 3">
    <name type="scientific">Pedobacter endophyticus</name>
    <dbReference type="NCBI Taxonomy" id="2789740"/>
    <lineage>
        <taxon>Bacteria</taxon>
        <taxon>Pseudomonadati</taxon>
        <taxon>Bacteroidota</taxon>
        <taxon>Sphingobacteriia</taxon>
        <taxon>Sphingobacteriales</taxon>
        <taxon>Sphingobacteriaceae</taxon>
        <taxon>Pedobacter</taxon>
    </lineage>
</organism>